<dbReference type="GeneID" id="2545844"/>
<dbReference type="OrthoDB" id="18375at10239"/>
<reference evidence="1 2" key="1">
    <citation type="journal article" date="2003" name="J. Bacteriol.">
        <title>Complete genome sequence of the broad-host-range vibriophage KVP40: comparative genomics of a T4-related bacteriophage.</title>
        <authorList>
            <person name="Miller E."/>
            <person name="Heidelberg J."/>
            <person name="Eisen J."/>
            <person name="Nelson W."/>
            <person name="Durkin A."/>
            <person name="Ciecko A."/>
            <person name="Feldblyum T."/>
            <person name="White O."/>
            <person name="Paulsen I."/>
            <person name="Nierman W."/>
            <person name="Lee J."/>
            <person name="Szczypinski B."/>
            <person name="Fraser C."/>
        </authorList>
    </citation>
    <scope>NUCLEOTIDE SEQUENCE</scope>
    <source>
        <strain evidence="2">Isolate Vibrio parahaemolyticus/Japan/Matsuzaki /1991</strain>
    </source>
</reference>
<dbReference type="KEGG" id="vg:2545844"/>
<dbReference type="EMBL" id="AY283928">
    <property type="protein sequence ID" value="AAQ64298.1"/>
    <property type="molecule type" value="Genomic_DNA"/>
</dbReference>
<keyword evidence="2" id="KW-1185">Reference proteome</keyword>
<proteinExistence type="predicted"/>
<dbReference type="RefSeq" id="NP_899475.1">
    <property type="nucleotide sequence ID" value="NC_005083.2"/>
</dbReference>
<name>Q6WHS5_BPKVM</name>
<organism evidence="1 2">
    <name type="scientific">Vibrio phage KVP40 (isolate Vibrio parahaemolyticus/Japan/Matsuzaki/1991)</name>
    <name type="common">KVP40</name>
    <name type="synonym">Bacteriophage KVP40</name>
    <dbReference type="NCBI Taxonomy" id="75320"/>
    <lineage>
        <taxon>Viruses</taxon>
        <taxon>Duplodnaviria</taxon>
        <taxon>Heunggongvirae</taxon>
        <taxon>Uroviricota</taxon>
        <taxon>Caudoviricetes</taxon>
        <taxon>Pantevenvirales</taxon>
        <taxon>Straboviridae</taxon>
        <taxon>Schizotequatrovirus</taxon>
        <taxon>Schizotequatrovirus KVP40</taxon>
    </lineage>
</organism>
<evidence type="ECO:0000313" key="2">
    <source>
        <dbReference type="Proteomes" id="UP000001785"/>
    </source>
</evidence>
<protein>
    <submittedName>
        <fullName evidence="1">Uncharacterized protein</fullName>
    </submittedName>
</protein>
<organismHost>
    <name type="scientific">Vibrio parahaemolyticus</name>
    <dbReference type="NCBI Taxonomy" id="670"/>
</organismHost>
<evidence type="ECO:0000313" key="1">
    <source>
        <dbReference type="EMBL" id="AAQ64298.1"/>
    </source>
</evidence>
<sequence>MGSNLMSTNSSISITQENGHVRSIYCHWDGGMWTGGVAETLIENYRTEAEVNALIDQGGCSSLGGTIEDSVFYARDRGEELEIYIDNIPEQEYNYMFKDGKWFVCCPETNWEDVVLTNELRVELENYEE</sequence>
<gene>
    <name evidence="1" type="ORF">KVP40.0229</name>
</gene>
<dbReference type="Proteomes" id="UP000001785">
    <property type="component" value="Segment"/>
</dbReference>
<accession>Q6WHS5</accession>